<feature type="region of interest" description="Disordered" evidence="14">
    <location>
        <begin position="181"/>
        <end position="325"/>
    </location>
</feature>
<evidence type="ECO:0000256" key="3">
    <source>
        <dbReference type="ARBA" id="ARBA00022723"/>
    </source>
</evidence>
<feature type="compositionally biased region" description="Basic and acidic residues" evidence="14">
    <location>
        <begin position="239"/>
        <end position="259"/>
    </location>
</feature>
<dbReference type="Pfam" id="PF04181">
    <property type="entry name" value="RPAP2_Rtr1"/>
    <property type="match status" value="1"/>
</dbReference>
<feature type="region of interest" description="Disordered" evidence="14">
    <location>
        <begin position="1"/>
        <end position="30"/>
    </location>
</feature>
<evidence type="ECO:0000256" key="1">
    <source>
        <dbReference type="ARBA" id="ARBA00004123"/>
    </source>
</evidence>
<feature type="compositionally biased region" description="Basic and acidic residues" evidence="14">
    <location>
        <begin position="277"/>
        <end position="291"/>
    </location>
</feature>
<keyword evidence="8 13" id="KW-0539">Nucleus</keyword>
<evidence type="ECO:0000256" key="4">
    <source>
        <dbReference type="ARBA" id="ARBA00022771"/>
    </source>
</evidence>
<dbReference type="GO" id="GO:0043175">
    <property type="term" value="F:RNA polymerase core enzyme binding"/>
    <property type="evidence" value="ECO:0007669"/>
    <property type="project" value="UniProtKB-UniRule"/>
</dbReference>
<dbReference type="GO" id="GO:0005737">
    <property type="term" value="C:cytoplasm"/>
    <property type="evidence" value="ECO:0007669"/>
    <property type="project" value="TreeGrafter"/>
</dbReference>
<dbReference type="PROSITE" id="PS51479">
    <property type="entry name" value="ZF_RTR1"/>
    <property type="match status" value="1"/>
</dbReference>
<dbReference type="InterPro" id="IPR007308">
    <property type="entry name" value="Rtr1/RPAP2_dom"/>
</dbReference>
<organism evidence="16 17">
    <name type="scientific">Perca fluviatilis</name>
    <name type="common">European perch</name>
    <dbReference type="NCBI Taxonomy" id="8168"/>
    <lineage>
        <taxon>Eukaryota</taxon>
        <taxon>Metazoa</taxon>
        <taxon>Chordata</taxon>
        <taxon>Craniata</taxon>
        <taxon>Vertebrata</taxon>
        <taxon>Euteleostomi</taxon>
        <taxon>Actinopterygii</taxon>
        <taxon>Neopterygii</taxon>
        <taxon>Teleostei</taxon>
        <taxon>Neoteleostei</taxon>
        <taxon>Acanthomorphata</taxon>
        <taxon>Eupercaria</taxon>
        <taxon>Perciformes</taxon>
        <taxon>Percoidei</taxon>
        <taxon>Percidae</taxon>
        <taxon>Percinae</taxon>
        <taxon>Perca</taxon>
    </lineage>
</organism>
<gene>
    <name evidence="16" type="ORF">PFLUV_G00139130</name>
</gene>
<dbReference type="InterPro" id="IPR038534">
    <property type="entry name" value="Rtr1/RPAP2_sf"/>
</dbReference>
<feature type="region of interest" description="Disordered" evidence="14">
    <location>
        <begin position="469"/>
        <end position="489"/>
    </location>
</feature>
<comment type="caution">
    <text evidence="16">The sequence shown here is derived from an EMBL/GenBank/DDBJ whole genome shotgun (WGS) entry which is preliminary data.</text>
</comment>
<dbReference type="GO" id="GO:0005634">
    <property type="term" value="C:nucleus"/>
    <property type="evidence" value="ECO:0007669"/>
    <property type="project" value="UniProtKB-SubCell"/>
</dbReference>
<dbReference type="PANTHER" id="PTHR14732:SF0">
    <property type="entry name" value="RNA POLYMERASE II SUBUNIT B1 CTD PHOSPHATASE RPAP2-RELATED"/>
    <property type="match status" value="1"/>
</dbReference>
<keyword evidence="4 13" id="KW-0863">Zinc-finger</keyword>
<keyword evidence="7 13" id="KW-0904">Protein phosphatase</keyword>
<dbReference type="EC" id="3.1.3.16" evidence="13"/>
<accession>A0A6A5F527</accession>
<evidence type="ECO:0000313" key="16">
    <source>
        <dbReference type="EMBL" id="KAF1384133.1"/>
    </source>
</evidence>
<comment type="similarity">
    <text evidence="2 12 13">Belongs to the RPAP2 family.</text>
</comment>
<comment type="subcellular location">
    <subcellularLocation>
        <location evidence="1 13">Nucleus</location>
    </subcellularLocation>
</comment>
<keyword evidence="3 13" id="KW-0479">Metal-binding</keyword>
<keyword evidence="5 13" id="KW-0378">Hydrolase</keyword>
<feature type="compositionally biased region" description="Polar residues" evidence="14">
    <location>
        <begin position="378"/>
        <end position="397"/>
    </location>
</feature>
<evidence type="ECO:0000256" key="11">
    <source>
        <dbReference type="ARBA" id="ARBA00048336"/>
    </source>
</evidence>
<feature type="region of interest" description="Disordered" evidence="14">
    <location>
        <begin position="364"/>
        <end position="397"/>
    </location>
</feature>
<dbReference type="OrthoDB" id="2590500at2759"/>
<dbReference type="EMBL" id="VHII01000011">
    <property type="protein sequence ID" value="KAF1384133.1"/>
    <property type="molecule type" value="Genomic_DNA"/>
</dbReference>
<comment type="subunit">
    <text evidence="13">Associates with the RNA polymerase II complex.</text>
</comment>
<comment type="catalytic activity">
    <reaction evidence="11 13">
        <text>O-phospho-L-threonyl-[protein] + H2O = L-threonyl-[protein] + phosphate</text>
        <dbReference type="Rhea" id="RHEA:47004"/>
        <dbReference type="Rhea" id="RHEA-COMP:11060"/>
        <dbReference type="Rhea" id="RHEA-COMP:11605"/>
        <dbReference type="ChEBI" id="CHEBI:15377"/>
        <dbReference type="ChEBI" id="CHEBI:30013"/>
        <dbReference type="ChEBI" id="CHEBI:43474"/>
        <dbReference type="ChEBI" id="CHEBI:61977"/>
        <dbReference type="EC" id="3.1.3.16"/>
    </reaction>
</comment>
<feature type="compositionally biased region" description="Basic and acidic residues" evidence="14">
    <location>
        <begin position="298"/>
        <end position="316"/>
    </location>
</feature>
<comment type="catalytic activity">
    <reaction evidence="10 13">
        <text>O-phospho-L-seryl-[protein] + H2O = L-seryl-[protein] + phosphate</text>
        <dbReference type="Rhea" id="RHEA:20629"/>
        <dbReference type="Rhea" id="RHEA-COMP:9863"/>
        <dbReference type="Rhea" id="RHEA-COMP:11604"/>
        <dbReference type="ChEBI" id="CHEBI:15377"/>
        <dbReference type="ChEBI" id="CHEBI:29999"/>
        <dbReference type="ChEBI" id="CHEBI:43474"/>
        <dbReference type="ChEBI" id="CHEBI:83421"/>
        <dbReference type="EC" id="3.1.3.16"/>
    </reaction>
</comment>
<feature type="compositionally biased region" description="Polar residues" evidence="14">
    <location>
        <begin position="224"/>
        <end position="234"/>
    </location>
</feature>
<evidence type="ECO:0000256" key="5">
    <source>
        <dbReference type="ARBA" id="ARBA00022801"/>
    </source>
</evidence>
<keyword evidence="6 13" id="KW-0862">Zinc</keyword>
<dbReference type="InterPro" id="IPR039693">
    <property type="entry name" value="Rtr1/RPAP2"/>
</dbReference>
<keyword evidence="17" id="KW-1185">Reference proteome</keyword>
<sequence>METEERRRSQGSDKPSKKGGKRTKALAAEEEARRREVVTEMLRDKLELEKRALKIVERLLEDSVAEDFLVDCARFITPAYYKDALEERSIAKMCSYPICSNKLGKIPTQKYRISTKTNKVYDITERKCFCSNFCYKASKEFELQIPNTPLWLRQHESPPEIKLMKKRDCGSSGEELKLLERRLQVDDIEDPLAAPPEDPPSSRRGPAADGLSPSESSDAEQEQDFVSSVVSQRQGPRVHWGDLPKRTDGDKKGDRGMMERRKKQRREGGEEEIEGQAAEREGEKREGENGRESLSCKTDAEKRSTSSNADRPRGEPVPDQPSVEETTAKLNVCSLSDSVNQTAPPPVDSTATQAEPTHLITFPLCEDSNSSTERKPLPSSTLNKTNQDGHDTVSSSLPGLNITQVSVSKRGAAGLQELLKSHAAGAKPHSHVRLNLLECLRRTLKDWSTDKTLEFLYGGHYSPGSAVADVKEEKAAGEEDEELDEDDFEDDVANGDAERAGAGAQERASAAVPDYQALRQETQQLELRVREFYKGTWILPEGAEELHGNQQGTVQDQSTKDPALPLVDSHAQHLIQKRITVEKLTSCLRNVVGPLSLTISDFSTDLNNLVKTFRFSNTNIIHKTPEWTLIAIVLLHLLSEVSPVVREALETRASAEYLNTLMEELGLQEQDLLNLVRLFKAPAQ</sequence>
<feature type="compositionally biased region" description="Acidic residues" evidence="14">
    <location>
        <begin position="478"/>
        <end position="489"/>
    </location>
</feature>
<comment type="function">
    <text evidence="9">Protein phosphatase that displays CTD phosphatase activity and regulates transcription of snRNA genes. Recognizes and binds phosphorylated 'Ser-7' of the C-terminal heptapeptide repeat domain (CTD) of the largest RNA polymerase II subunit POLR2A, and mediates dephosphorylation of 'Ser-5' of the CTD, thereby promoting transcription of snRNA genes. Downstream of EIF2AK3/PERK, dephosphorylates ERN1, a sensor for the endoplasmic reticulum unfolded protein response (UPR), to abort failed ER-stress adaptation and trigger apoptosis.</text>
</comment>
<name>A0A6A5F527_PERFL</name>
<evidence type="ECO:0000256" key="7">
    <source>
        <dbReference type="ARBA" id="ARBA00022912"/>
    </source>
</evidence>
<evidence type="ECO:0000256" key="6">
    <source>
        <dbReference type="ARBA" id="ARBA00022833"/>
    </source>
</evidence>
<dbReference type="PANTHER" id="PTHR14732">
    <property type="entry name" value="RNA POLYMERASE II SUBUNIT B1 CTD PHOSPHATASE RPAP2-RELATED"/>
    <property type="match status" value="1"/>
</dbReference>
<dbReference type="Proteomes" id="UP000465112">
    <property type="component" value="Chromosome 11"/>
</dbReference>
<dbReference type="GO" id="GO:0008420">
    <property type="term" value="F:RNA polymerase II CTD heptapeptide repeat phosphatase activity"/>
    <property type="evidence" value="ECO:0007669"/>
    <property type="project" value="UniProtKB-UniRule"/>
</dbReference>
<protein>
    <recommendedName>
        <fullName evidence="13">RNA polymerase II subunit B1 CTD phosphatase RPAP2 homolog</fullName>
        <ecNumber evidence="13">3.1.3.16</ecNumber>
    </recommendedName>
</protein>
<evidence type="ECO:0000256" key="2">
    <source>
        <dbReference type="ARBA" id="ARBA00005676"/>
    </source>
</evidence>
<evidence type="ECO:0000256" key="9">
    <source>
        <dbReference type="ARBA" id="ARBA00045547"/>
    </source>
</evidence>
<dbReference type="GO" id="GO:0008270">
    <property type="term" value="F:zinc ion binding"/>
    <property type="evidence" value="ECO:0007669"/>
    <property type="project" value="UniProtKB-KW"/>
</dbReference>
<feature type="compositionally biased region" description="Basic and acidic residues" evidence="14">
    <location>
        <begin position="1"/>
        <end position="16"/>
    </location>
</feature>
<evidence type="ECO:0000256" key="14">
    <source>
        <dbReference type="SAM" id="MobiDB-lite"/>
    </source>
</evidence>
<feature type="domain" description="RTR1-type" evidence="15">
    <location>
        <begin position="71"/>
        <end position="154"/>
    </location>
</feature>
<evidence type="ECO:0000259" key="15">
    <source>
        <dbReference type="PROSITE" id="PS51479"/>
    </source>
</evidence>
<evidence type="ECO:0000256" key="10">
    <source>
        <dbReference type="ARBA" id="ARBA00047761"/>
    </source>
</evidence>
<dbReference type="Gene3D" id="1.25.40.820">
    <property type="match status" value="1"/>
</dbReference>
<evidence type="ECO:0000256" key="8">
    <source>
        <dbReference type="ARBA" id="ARBA00023242"/>
    </source>
</evidence>
<evidence type="ECO:0000256" key="12">
    <source>
        <dbReference type="PROSITE-ProRule" id="PRU00812"/>
    </source>
</evidence>
<evidence type="ECO:0000256" key="13">
    <source>
        <dbReference type="RuleBase" id="RU367080"/>
    </source>
</evidence>
<proteinExistence type="inferred from homology"/>
<dbReference type="AlphaFoldDB" id="A0A6A5F527"/>
<evidence type="ECO:0000313" key="17">
    <source>
        <dbReference type="Proteomes" id="UP000465112"/>
    </source>
</evidence>
<reference evidence="16 17" key="1">
    <citation type="submission" date="2019-06" db="EMBL/GenBank/DDBJ databases">
        <title>A chromosome-scale genome assembly of the European perch, Perca fluviatilis.</title>
        <authorList>
            <person name="Roques C."/>
            <person name="Zahm M."/>
            <person name="Cabau C."/>
            <person name="Klopp C."/>
            <person name="Bouchez O."/>
            <person name="Donnadieu C."/>
            <person name="Kuhl H."/>
            <person name="Gislard M."/>
            <person name="Guendouz S."/>
            <person name="Journot L."/>
            <person name="Haffray P."/>
            <person name="Bestin A."/>
            <person name="Morvezen R."/>
            <person name="Feron R."/>
            <person name="Wen M."/>
            <person name="Jouanno E."/>
            <person name="Herpin A."/>
            <person name="Schartl M."/>
            <person name="Postlethwait J."/>
            <person name="Schaerlinger B."/>
            <person name="Chardard D."/>
            <person name="Lecocq T."/>
            <person name="Poncet C."/>
            <person name="Jaffrelo L."/>
            <person name="Lampietro C."/>
            <person name="Guiguen Y."/>
        </authorList>
    </citation>
    <scope>NUCLEOTIDE SEQUENCE [LARGE SCALE GENOMIC DNA]</scope>
    <source>
        <tissue evidence="16">Blood</tissue>
    </source>
</reference>